<evidence type="ECO:0000313" key="3">
    <source>
        <dbReference type="EMBL" id="VDK41470.1"/>
    </source>
</evidence>
<accession>A0A0R3WDY2</accession>
<evidence type="ECO:0000313" key="5">
    <source>
        <dbReference type="WBParaSite" id="TASK_0000899501-mRNA-1"/>
    </source>
</evidence>
<keyword evidence="2" id="KW-1133">Transmembrane helix</keyword>
<feature type="transmembrane region" description="Helical" evidence="2">
    <location>
        <begin position="93"/>
        <end position="113"/>
    </location>
</feature>
<feature type="region of interest" description="Disordered" evidence="1">
    <location>
        <begin position="41"/>
        <end position="72"/>
    </location>
</feature>
<dbReference type="EMBL" id="UYRS01018954">
    <property type="protein sequence ID" value="VDK41470.1"/>
    <property type="molecule type" value="Genomic_DNA"/>
</dbReference>
<dbReference type="AlphaFoldDB" id="A0A0R3WDY2"/>
<sequence>MKISIVVCSFLGHCDFTSAKIADEFMWRLFLQTLEEDKKSSSNFRPLSDFVPSPSATSTEEEDNDSLLSKPAIQQQQQQQQHVYSAGRWGRRAGVATVIALLLTAAFISAIHYRHHVFQTGRFNLRSQYPTKGILICRLAELLCESFGFAFEAEVPVSKCLHYNHHQL</sequence>
<dbReference type="Proteomes" id="UP000282613">
    <property type="component" value="Unassembled WGS sequence"/>
</dbReference>
<dbReference type="WBParaSite" id="TASK_0000899501-mRNA-1">
    <property type="protein sequence ID" value="TASK_0000899501-mRNA-1"/>
    <property type="gene ID" value="TASK_0000899501"/>
</dbReference>
<evidence type="ECO:0000256" key="2">
    <source>
        <dbReference type="SAM" id="Phobius"/>
    </source>
</evidence>
<protein>
    <submittedName>
        <fullName evidence="3 5">Uncharacterized protein</fullName>
    </submittedName>
</protein>
<keyword evidence="2" id="KW-0472">Membrane</keyword>
<evidence type="ECO:0000256" key="1">
    <source>
        <dbReference type="SAM" id="MobiDB-lite"/>
    </source>
</evidence>
<evidence type="ECO:0000313" key="4">
    <source>
        <dbReference type="Proteomes" id="UP000282613"/>
    </source>
</evidence>
<name>A0A0R3WDY2_TAEAS</name>
<keyword evidence="4" id="KW-1185">Reference proteome</keyword>
<organism evidence="5">
    <name type="scientific">Taenia asiatica</name>
    <name type="common">Asian tapeworm</name>
    <dbReference type="NCBI Taxonomy" id="60517"/>
    <lineage>
        <taxon>Eukaryota</taxon>
        <taxon>Metazoa</taxon>
        <taxon>Spiralia</taxon>
        <taxon>Lophotrochozoa</taxon>
        <taxon>Platyhelminthes</taxon>
        <taxon>Cestoda</taxon>
        <taxon>Eucestoda</taxon>
        <taxon>Cyclophyllidea</taxon>
        <taxon>Taeniidae</taxon>
        <taxon>Taenia</taxon>
    </lineage>
</organism>
<reference evidence="3 4" key="2">
    <citation type="submission" date="2018-11" db="EMBL/GenBank/DDBJ databases">
        <authorList>
            <consortium name="Pathogen Informatics"/>
        </authorList>
    </citation>
    <scope>NUCLEOTIDE SEQUENCE [LARGE SCALE GENOMIC DNA]</scope>
</reference>
<keyword evidence="2" id="KW-0812">Transmembrane</keyword>
<gene>
    <name evidence="3" type="ORF">TASK_LOCUS8996</name>
</gene>
<proteinExistence type="predicted"/>
<reference evidence="5" key="1">
    <citation type="submission" date="2017-02" db="UniProtKB">
        <authorList>
            <consortium name="WormBaseParasite"/>
        </authorList>
    </citation>
    <scope>IDENTIFICATION</scope>
</reference>